<keyword evidence="6" id="KW-0325">Glycoprotein</keyword>
<feature type="compositionally biased region" description="Polar residues" evidence="7">
    <location>
        <begin position="244"/>
        <end position="260"/>
    </location>
</feature>
<feature type="region of interest" description="Disordered" evidence="7">
    <location>
        <begin position="1663"/>
        <end position="1708"/>
    </location>
</feature>
<dbReference type="PANTHER" id="PTHR23301:SF0">
    <property type="entry name" value="CHITIN-BINDING TYPE-2 DOMAIN-CONTAINING PROTEIN-RELATED"/>
    <property type="match status" value="1"/>
</dbReference>
<keyword evidence="2" id="KW-0147">Chitin-binding</keyword>
<evidence type="ECO:0000256" key="1">
    <source>
        <dbReference type="ARBA" id="ARBA00009121"/>
    </source>
</evidence>
<feature type="domain" description="Chitin-binding type-2" evidence="8">
    <location>
        <begin position="617"/>
        <end position="681"/>
    </location>
</feature>
<dbReference type="Pfam" id="PF01607">
    <property type="entry name" value="CBM_14"/>
    <property type="match status" value="3"/>
</dbReference>
<feature type="region of interest" description="Disordered" evidence="7">
    <location>
        <begin position="93"/>
        <end position="148"/>
    </location>
</feature>
<feature type="domain" description="GH18" evidence="9">
    <location>
        <begin position="1"/>
        <end position="296"/>
    </location>
</feature>
<evidence type="ECO:0000256" key="3">
    <source>
        <dbReference type="ARBA" id="ARBA00022729"/>
    </source>
</evidence>
<sequence>MTYRLRLDGVSDWSARLRERNPSLQVLLSVGGVGSEGVVKSPEKRSRFVASVGQVVRQAGLQGLELNLDLAPNAGPHGKERLVDLLKALRSELGGNANSRPRRDHRMEDRQDDKETTQQPIRESLTSTSRQSRRTDVTTSRKNRLEDELTTNSDGSLLLRVPTEPEILVKRYDLKNISKYVDFLTVPTHNLSDATERGLTYHPSRLMGLADILNTDSMLDLLTGLGAPHNMIIISIPASGTSFTLKDPEQNTPRSPSSSGPKRISQGKLCSLLSEGGWTMERDEDLTAPYAFRNNTWLAFEDDISASIKIRVGNRLGKNTLDRPDWDLITVLPVFSGPAEQESDVSYDSADDAGIEKVELDEVNPHLRGGRVENHLGKPPPVHPTEIRTSISSSSAVELNTTSALANYATEAGFSLMLAGKYVLLRDLAGAAVFPVDDDDLEDSCAPFTSNKTTEEGGGVKGKTRHLPWLVASLHDTFTHLARQSRQVVLENLQEQIKQSTLLTFSGDIQLSPYRITRIVDTLGAVHVVRKEARTQFECSRQGYFVHPLGCNRLDYFQFYRCVKFNQYSADFTVFEYDCPAGLAFDERWEVCVWPGSLPRGSPCTGSSEIAPVPRARYACPAVEGYYADPENCRWFFACLDHARDGATALTAYEFRCPFGLVFDERKLVCDWPWLVGGCGSGYGGGAYFGAVQLDSGAYYGASSAAGVGVGLAGSRGYNAADFGDSARLQGAGRGGNLAIVGAGRGDSLATRNGPGYVATGANIATIGVQPISGSGFGSGRVYTSGAGVGSGAASGAGRGSVQYGSGEGSAGTYSSRGFGNAGVAAGESFGNVGGTSSSYDHDRNIPSFAALPDSYVSGGRIDNTGGVVLETNLVGVPEYDSRSAVFNTFNSPSTSFRRPQVNIVQPQAQLVPNVAIDTSNTQFVQSTPTPFYSISSTPRPFYSISSTPRPFYSISSTPRPFYSVSSTPQPQGSGVFLDKPSVPLVEKVSFYQSTPQTSYRRPQAQFVQTVVETPSVPVIQQGPDISFVSTTPRPVQRRPVIQQNQFVAVDTPVVTYQSTPRPVYGPPLVAKTQLLEGGFGARGVPLVQQSPVTTFVQTGPQTTFRETKKEFFQPLVQVTSAPVVQPVVVDTARVSYKRPVVPQLQYEPNIAQTPLVQEAVSVGQPQVFDNAEVSFIQSTPRPSYRRPIVTQTQTPLFQQVVGGAPQQTSFQTSYRNKIVKAFPSVQTIVQTPQIPVVQNVPVTTYNAQDISRTVTSVPVTTYRRPVTRLRPTVQSLPLAPTADSFQGTDKARTFDYSYGQPAVIRARPQGFRYDSGAGYVSSTIRPTDFVTVSTPRTPTFVSGGSQGYASSSGAGFSTPVSLQEAEVPFIEYEGDFGAKTAFFRDGLAPSYQKDNLSSNQSRFAQGVNFRQRLRTPIEGGERGVVFTQGEGYQFNQRIVPLAPAISAPQSVAYTTRGSYSGGRRRPVNVSNGQVYPTTFRPTVVSTYSTTAPEVFLPSLSTPIFRSSTVAPISSVFSTPKTVTYPQDYVISAPKAVSSLSPSVTNSYSQTRPSRVRVASQSDTTDTYVNSSPGYSSIQGQVRKGNTNKNRISGERTGTLDENVDVLLNKYSGNFGGILNNNNNNNEGFISDVIEGDLARKQGERAGSRGRLELSTLAPNIDSTTSLGRGRVGGFTSKTQGSRLSTASRGNGGYGDNLSSDISTDDDKTELGTATIYDEDGGVQFEAVKIGYGKTKGSREPIVVVTRLSDVNPILVAKLGAQCTCTKSNLVQLKRPESGRGPTYRGYSSSPDYDTIDGVSSTTSLPILTSSYSPREYVSPTTLSGRPYNVPRRNGFRSNVSPGVTLVTQAPTLSSVLLSGYPSSTTPRIVGIKSREQLVNPVVSIAPQPSSVFLTGAPTVVSLSSQPSVLVDTTSRRVPINSGRPSGYPRGRFDVDGSSNYRPGAGYDSGPRDELSGSPSSDDSVRTGGDPILGGASGPGLRGSSKSGLRGGSGSGLGDASRSGAAAGASFDRYGPGGLRGIDETLQGSVDCQRPGLFRHPKYCNKFYACHWDEWKSRYTLHVFNCPVQLAYDSSLGACNWPSQGPACSDDNLLV</sequence>
<dbReference type="InterPro" id="IPR001223">
    <property type="entry name" value="Glyco_hydro18_cat"/>
</dbReference>
<dbReference type="PANTHER" id="PTHR23301">
    <property type="entry name" value="CHITIN BINDING PERITROPHIN-A"/>
    <property type="match status" value="1"/>
</dbReference>
<feature type="compositionally biased region" description="Gly residues" evidence="7">
    <location>
        <begin position="1971"/>
        <end position="1981"/>
    </location>
</feature>
<feature type="compositionally biased region" description="Low complexity" evidence="7">
    <location>
        <begin position="1998"/>
        <end position="2009"/>
    </location>
</feature>
<feature type="domain" description="Chitin-binding type-2" evidence="8">
    <location>
        <begin position="2029"/>
        <end position="2090"/>
    </location>
</feature>
<proteinExistence type="inferred from homology"/>
<evidence type="ECO:0000259" key="9">
    <source>
        <dbReference type="PROSITE" id="PS51910"/>
    </source>
</evidence>
<evidence type="ECO:0000259" key="8">
    <source>
        <dbReference type="PROSITE" id="PS50940"/>
    </source>
</evidence>
<dbReference type="SUPFAM" id="SSF51445">
    <property type="entry name" value="(Trans)glycosidases"/>
    <property type="match status" value="2"/>
</dbReference>
<dbReference type="InterPro" id="IPR011583">
    <property type="entry name" value="Chitinase_II/V-like_cat"/>
</dbReference>
<feature type="region of interest" description="Disordered" evidence="7">
    <location>
        <begin position="244"/>
        <end position="266"/>
    </location>
</feature>
<dbReference type="Pfam" id="PF00704">
    <property type="entry name" value="Glyco_hydro_18"/>
    <property type="match status" value="2"/>
</dbReference>
<dbReference type="Gene3D" id="2.170.140.10">
    <property type="entry name" value="Chitin binding domain"/>
    <property type="match status" value="3"/>
</dbReference>
<dbReference type="SMART" id="SM00636">
    <property type="entry name" value="Glyco_18"/>
    <property type="match status" value="1"/>
</dbReference>
<evidence type="ECO:0000313" key="10">
    <source>
        <dbReference type="EMBL" id="CAD7203446.1"/>
    </source>
</evidence>
<organism evidence="10">
    <name type="scientific">Timema douglasi</name>
    <name type="common">Walking stick</name>
    <dbReference type="NCBI Taxonomy" id="61478"/>
    <lineage>
        <taxon>Eukaryota</taxon>
        <taxon>Metazoa</taxon>
        <taxon>Ecdysozoa</taxon>
        <taxon>Arthropoda</taxon>
        <taxon>Hexapoda</taxon>
        <taxon>Insecta</taxon>
        <taxon>Pterygota</taxon>
        <taxon>Neoptera</taxon>
        <taxon>Polyneoptera</taxon>
        <taxon>Phasmatodea</taxon>
        <taxon>Timematodea</taxon>
        <taxon>Timematoidea</taxon>
        <taxon>Timematidae</taxon>
        <taxon>Timema</taxon>
    </lineage>
</organism>
<dbReference type="Gene3D" id="3.10.50.10">
    <property type="match status" value="1"/>
</dbReference>
<protein>
    <recommendedName>
        <fullName evidence="11">Chitinase</fullName>
    </recommendedName>
</protein>
<dbReference type="InterPro" id="IPR017853">
    <property type="entry name" value="GH"/>
</dbReference>
<dbReference type="SUPFAM" id="SSF54556">
    <property type="entry name" value="Chitinase insertion domain"/>
    <property type="match status" value="1"/>
</dbReference>
<dbReference type="SMART" id="SM00494">
    <property type="entry name" value="ChtBD2"/>
    <property type="match status" value="3"/>
</dbReference>
<feature type="compositionally biased region" description="Basic and acidic residues" evidence="7">
    <location>
        <begin position="105"/>
        <end position="116"/>
    </location>
</feature>
<dbReference type="InterPro" id="IPR051940">
    <property type="entry name" value="Chitin_bind-dev_reg"/>
</dbReference>
<dbReference type="PROSITE" id="PS51910">
    <property type="entry name" value="GH18_2"/>
    <property type="match status" value="1"/>
</dbReference>
<dbReference type="GO" id="GO:0005975">
    <property type="term" value="P:carbohydrate metabolic process"/>
    <property type="evidence" value="ECO:0007669"/>
    <property type="project" value="InterPro"/>
</dbReference>
<dbReference type="GO" id="GO:0005576">
    <property type="term" value="C:extracellular region"/>
    <property type="evidence" value="ECO:0007669"/>
    <property type="project" value="InterPro"/>
</dbReference>
<evidence type="ECO:0000256" key="5">
    <source>
        <dbReference type="ARBA" id="ARBA00023157"/>
    </source>
</evidence>
<name>A0A7R8ZBA6_TIMDO</name>
<accession>A0A7R8ZBA6</accession>
<dbReference type="SUPFAM" id="SSF57625">
    <property type="entry name" value="Invertebrate chitin-binding proteins"/>
    <property type="match status" value="3"/>
</dbReference>
<evidence type="ECO:0000256" key="7">
    <source>
        <dbReference type="SAM" id="MobiDB-lite"/>
    </source>
</evidence>
<dbReference type="GO" id="GO:0008061">
    <property type="term" value="F:chitin binding"/>
    <property type="evidence" value="ECO:0007669"/>
    <property type="project" value="UniProtKB-KW"/>
</dbReference>
<gene>
    <name evidence="10" type="ORF">TDIB3V08_LOCUS9616</name>
</gene>
<feature type="region of interest" description="Disordered" evidence="7">
    <location>
        <begin position="1541"/>
        <end position="1597"/>
    </location>
</feature>
<feature type="compositionally biased region" description="Polar residues" evidence="7">
    <location>
        <begin position="1541"/>
        <end position="1591"/>
    </location>
</feature>
<dbReference type="InterPro" id="IPR029070">
    <property type="entry name" value="Chitinase_insertion_sf"/>
</dbReference>
<reference evidence="10" key="1">
    <citation type="submission" date="2020-11" db="EMBL/GenBank/DDBJ databases">
        <authorList>
            <person name="Tran Van P."/>
        </authorList>
    </citation>
    <scope>NUCLEOTIDE SEQUENCE</scope>
</reference>
<feature type="domain" description="Chitin-binding type-2" evidence="8">
    <location>
        <begin position="536"/>
        <end position="606"/>
    </location>
</feature>
<dbReference type="InterPro" id="IPR002557">
    <property type="entry name" value="Chitin-bd_dom"/>
</dbReference>
<dbReference type="PROSITE" id="PS50940">
    <property type="entry name" value="CHIT_BIND_II"/>
    <property type="match status" value="3"/>
</dbReference>
<dbReference type="EMBL" id="OA570627">
    <property type="protein sequence ID" value="CAD7203446.1"/>
    <property type="molecule type" value="Genomic_DNA"/>
</dbReference>
<dbReference type="Gene3D" id="3.20.20.80">
    <property type="entry name" value="Glycosidases"/>
    <property type="match status" value="2"/>
</dbReference>
<comment type="similarity">
    <text evidence="1">Belongs to the glycosyl hydrolase 18 family. Chitinase class II subfamily.</text>
</comment>
<evidence type="ECO:0000256" key="4">
    <source>
        <dbReference type="ARBA" id="ARBA00022737"/>
    </source>
</evidence>
<feature type="region of interest" description="Disordered" evidence="7">
    <location>
        <begin position="1914"/>
        <end position="2009"/>
    </location>
</feature>
<keyword evidence="5" id="KW-1015">Disulfide bond</keyword>
<dbReference type="InterPro" id="IPR036508">
    <property type="entry name" value="Chitin-bd_dom_sf"/>
</dbReference>
<keyword evidence="3" id="KW-0732">Signal</keyword>
<feature type="compositionally biased region" description="Polar residues" evidence="7">
    <location>
        <begin position="1676"/>
        <end position="1689"/>
    </location>
</feature>
<evidence type="ECO:0000256" key="2">
    <source>
        <dbReference type="ARBA" id="ARBA00022669"/>
    </source>
</evidence>
<keyword evidence="4" id="KW-0677">Repeat</keyword>
<evidence type="ECO:0008006" key="11">
    <source>
        <dbReference type="Google" id="ProtNLM"/>
    </source>
</evidence>
<evidence type="ECO:0000256" key="6">
    <source>
        <dbReference type="ARBA" id="ARBA00023180"/>
    </source>
</evidence>